<dbReference type="RefSeq" id="WP_124825241.1">
    <property type="nucleotide sequence ID" value="NZ_CADEPR010000001.1"/>
</dbReference>
<protein>
    <submittedName>
        <fullName evidence="2">LuxR family transcriptional regulator</fullName>
    </submittedName>
</protein>
<reference evidence="2 3" key="1">
    <citation type="submission" date="2020-12" db="EMBL/GenBank/DDBJ databases">
        <title>Complete genome sequence of Burkholderia anthina BJQ0011.</title>
        <authorList>
            <person name="Xu Y."/>
        </authorList>
    </citation>
    <scope>NUCLEOTIDE SEQUENCE [LARGE SCALE GENOMIC DNA]</scope>
    <source>
        <strain evidence="2 3">BJQ0011</strain>
    </source>
</reference>
<organism evidence="2 3">
    <name type="scientific">Burkholderia anthina</name>
    <dbReference type="NCBI Taxonomy" id="179879"/>
    <lineage>
        <taxon>Bacteria</taxon>
        <taxon>Pseudomonadati</taxon>
        <taxon>Pseudomonadota</taxon>
        <taxon>Betaproteobacteria</taxon>
        <taxon>Burkholderiales</taxon>
        <taxon>Burkholderiaceae</taxon>
        <taxon>Burkholderia</taxon>
        <taxon>Burkholderia cepacia complex</taxon>
    </lineage>
</organism>
<dbReference type="AlphaFoldDB" id="A0A7T7AJI4"/>
<dbReference type="KEGG" id="bann:JFN94_25700"/>
<feature type="domain" description="HTH luxR-type" evidence="1">
    <location>
        <begin position="321"/>
        <end position="378"/>
    </location>
</feature>
<accession>A0A7T7AJI4</accession>
<dbReference type="SUPFAM" id="SSF46894">
    <property type="entry name" value="C-terminal effector domain of the bipartite response regulators"/>
    <property type="match status" value="1"/>
</dbReference>
<dbReference type="Pfam" id="PF00196">
    <property type="entry name" value="GerE"/>
    <property type="match status" value="1"/>
</dbReference>
<dbReference type="InterPro" id="IPR016032">
    <property type="entry name" value="Sig_transdc_resp-reg_C-effctor"/>
</dbReference>
<dbReference type="InterPro" id="IPR036388">
    <property type="entry name" value="WH-like_DNA-bd_sf"/>
</dbReference>
<dbReference type="InterPro" id="IPR000792">
    <property type="entry name" value="Tscrpt_reg_LuxR_C"/>
</dbReference>
<dbReference type="GO" id="GO:0006355">
    <property type="term" value="P:regulation of DNA-templated transcription"/>
    <property type="evidence" value="ECO:0007669"/>
    <property type="project" value="InterPro"/>
</dbReference>
<sequence>MPTTVHPPAHAGADLAAATPDELSDMIGLAYEGVTSAVPWHGLLDALRVRLAANYATLVLRPPADAMKGLIVTSSLVDTSVGTGAYLQRFYTLDAFVNLPRDTVTTVHEMLGERGWLDSEKYRNFDRMYDVLHVMGADIHVDADNECRLRICRPHGAPPFDASDKRLCRFLLPHLKRAANLRASLEVATNERHLYAETVSQLRIGAILLDEQARVMKTNDDAAQVLAERDGLFVVDGKLACDSAANQRMLHTLVRDALARKTGAAHGMTLARRAGRARLGLLVRPLPIDEQSGRKRRAAAVVLVRDPDCRPQISGETLQAMFNLTRSEASLVLHLTQGLSLQDAAETMAIRHNTARSHLRAVFSKMGVTRQTELIQAIEHCVIPLQ</sequence>
<dbReference type="Proteomes" id="UP000596205">
    <property type="component" value="Chromosome 2"/>
</dbReference>
<dbReference type="SMART" id="SM00421">
    <property type="entry name" value="HTH_LUXR"/>
    <property type="match status" value="1"/>
</dbReference>
<gene>
    <name evidence="2" type="ORF">JFN94_25700</name>
</gene>
<evidence type="ECO:0000259" key="1">
    <source>
        <dbReference type="SMART" id="SM00421"/>
    </source>
</evidence>
<dbReference type="GO" id="GO:0003677">
    <property type="term" value="F:DNA binding"/>
    <property type="evidence" value="ECO:0007669"/>
    <property type="project" value="InterPro"/>
</dbReference>
<dbReference type="EMBL" id="CP066770">
    <property type="protein sequence ID" value="QQK04727.1"/>
    <property type="molecule type" value="Genomic_DNA"/>
</dbReference>
<evidence type="ECO:0000313" key="2">
    <source>
        <dbReference type="EMBL" id="QQK04727.1"/>
    </source>
</evidence>
<dbReference type="Gene3D" id="1.10.10.10">
    <property type="entry name" value="Winged helix-like DNA-binding domain superfamily/Winged helix DNA-binding domain"/>
    <property type="match status" value="1"/>
</dbReference>
<proteinExistence type="predicted"/>
<name>A0A7T7AJI4_9BURK</name>
<evidence type="ECO:0000313" key="3">
    <source>
        <dbReference type="Proteomes" id="UP000596205"/>
    </source>
</evidence>